<dbReference type="Pfam" id="PF12836">
    <property type="entry name" value="HHH_3"/>
    <property type="match status" value="1"/>
</dbReference>
<evidence type="ECO:0000256" key="10">
    <source>
        <dbReference type="ARBA" id="ARBA00023098"/>
    </source>
</evidence>
<comment type="function">
    <text evidence="2">Could be a virulence factor.</text>
</comment>
<evidence type="ECO:0000256" key="3">
    <source>
        <dbReference type="ARBA" id="ARBA00004613"/>
    </source>
</evidence>
<comment type="catalytic activity">
    <reaction evidence="1">
        <text>a 1,2-diacyl-sn-glycero-3-phosphocholine + H2O = a 1,2-diacyl-sn-glycero-3-phosphate + choline + H(+)</text>
        <dbReference type="Rhea" id="RHEA:14445"/>
        <dbReference type="ChEBI" id="CHEBI:15354"/>
        <dbReference type="ChEBI" id="CHEBI:15377"/>
        <dbReference type="ChEBI" id="CHEBI:15378"/>
        <dbReference type="ChEBI" id="CHEBI:57643"/>
        <dbReference type="ChEBI" id="CHEBI:58608"/>
        <dbReference type="EC" id="3.1.4.4"/>
    </reaction>
</comment>
<keyword evidence="8" id="KW-0378">Hydrolase</keyword>
<evidence type="ECO:0000313" key="14">
    <source>
        <dbReference type="Proteomes" id="UP000281343"/>
    </source>
</evidence>
<organism evidence="13 14">
    <name type="scientific">Rhodophyticola porphyridii</name>
    <dbReference type="NCBI Taxonomy" id="1852017"/>
    <lineage>
        <taxon>Bacteria</taxon>
        <taxon>Pseudomonadati</taxon>
        <taxon>Pseudomonadota</taxon>
        <taxon>Alphaproteobacteria</taxon>
        <taxon>Rhodobacterales</taxon>
        <taxon>Roseobacteraceae</taxon>
        <taxon>Rhodophyticola</taxon>
    </lineage>
</organism>
<dbReference type="PANTHER" id="PTHR43856:SF1">
    <property type="entry name" value="MITOCHONDRIAL CARDIOLIPIN HYDROLASE"/>
    <property type="match status" value="1"/>
</dbReference>
<sequence>MFRIDWHDVTTGDVLDGLRQIAGAPDNGAARDELLRPLVASILAHAGGLPVTGQPWSGADCTAAGRLLLTEAVAGFLRRAHGYGPDLPGCDLGPAAGVLERTLTAGARVEANHADAETLAALPVIGPATAARILNERRARGPFSSASELAERVSGIGPAGAERLNLMLSFDGPQMPGGRVSGDLDADLPRLLALSPEPDPARRLVRMLEAVAGFVAAGPHPATVAGRPRGDLPVGDTTALPQMQACEQIEVLEDGAYYLRLQTLLEKARTRIDVAMFFMAFPGPTHPTRALLERLASAHDTGVAVRVLLDRDREDDPYRSRVINAEAAGFLKSRGVPVRIDPEEVLMHSKTVAIDGRLAIVGSHNWTAGSYFRYRDMSVAITSQGVANDLHDRFDGLWALGADA</sequence>
<dbReference type="GO" id="GO:0004630">
    <property type="term" value="F:phospholipase D activity"/>
    <property type="evidence" value="ECO:0007669"/>
    <property type="project" value="UniProtKB-EC"/>
</dbReference>
<dbReference type="Pfam" id="PF13091">
    <property type="entry name" value="PLDc_2"/>
    <property type="match status" value="1"/>
</dbReference>
<keyword evidence="10" id="KW-0443">Lipid metabolism</keyword>
<evidence type="ECO:0000313" key="13">
    <source>
        <dbReference type="EMBL" id="RMA41732.1"/>
    </source>
</evidence>
<evidence type="ECO:0000256" key="7">
    <source>
        <dbReference type="ARBA" id="ARBA00022525"/>
    </source>
</evidence>
<reference evidence="13 14" key="1">
    <citation type="submission" date="2018-10" db="EMBL/GenBank/DDBJ databases">
        <authorList>
            <person name="Jung H.S."/>
            <person name="Jeon C.O."/>
        </authorList>
    </citation>
    <scope>NUCLEOTIDE SEQUENCE [LARGE SCALE GENOMIC DNA]</scope>
    <source>
        <strain evidence="13 14">MA-7-27</strain>
    </source>
</reference>
<dbReference type="Gene3D" id="1.10.150.320">
    <property type="entry name" value="Photosystem II 12 kDa extrinsic protein"/>
    <property type="match status" value="1"/>
</dbReference>
<dbReference type="EC" id="3.1.4.4" evidence="5"/>
<dbReference type="InterPro" id="IPR025202">
    <property type="entry name" value="PLD-like_dom"/>
</dbReference>
<evidence type="ECO:0000256" key="9">
    <source>
        <dbReference type="ARBA" id="ARBA00022963"/>
    </source>
</evidence>
<dbReference type="OrthoDB" id="9762009at2"/>
<dbReference type="AlphaFoldDB" id="A0A3L9XZU2"/>
<dbReference type="GO" id="GO:0016042">
    <property type="term" value="P:lipid catabolic process"/>
    <property type="evidence" value="ECO:0007669"/>
    <property type="project" value="UniProtKB-KW"/>
</dbReference>
<comment type="similarity">
    <text evidence="4">Belongs to the phospholipase D family.</text>
</comment>
<dbReference type="SMART" id="SM00155">
    <property type="entry name" value="PLDc"/>
    <property type="match status" value="1"/>
</dbReference>
<dbReference type="Proteomes" id="UP000281343">
    <property type="component" value="Unassembled WGS sequence"/>
</dbReference>
<evidence type="ECO:0000256" key="1">
    <source>
        <dbReference type="ARBA" id="ARBA00000798"/>
    </source>
</evidence>
<feature type="domain" description="PLD phosphodiesterase" evidence="12">
    <location>
        <begin position="343"/>
        <end position="370"/>
    </location>
</feature>
<evidence type="ECO:0000256" key="8">
    <source>
        <dbReference type="ARBA" id="ARBA00022801"/>
    </source>
</evidence>
<accession>A0A3L9XZU2</accession>
<dbReference type="Gene3D" id="3.30.870.10">
    <property type="entry name" value="Endonuclease Chain A"/>
    <property type="match status" value="1"/>
</dbReference>
<gene>
    <name evidence="13" type="ORF">D9R08_12780</name>
</gene>
<comment type="subcellular location">
    <subcellularLocation>
        <location evidence="3">Secreted</location>
    </subcellularLocation>
</comment>
<evidence type="ECO:0000256" key="4">
    <source>
        <dbReference type="ARBA" id="ARBA00008664"/>
    </source>
</evidence>
<protein>
    <recommendedName>
        <fullName evidence="6">Phospholipase D</fullName>
        <ecNumber evidence="5">3.1.4.4</ecNumber>
    </recommendedName>
    <alternativeName>
        <fullName evidence="11">Choline phosphatase</fullName>
    </alternativeName>
</protein>
<dbReference type="InterPro" id="IPR010994">
    <property type="entry name" value="RuvA_2-like"/>
</dbReference>
<evidence type="ECO:0000259" key="12">
    <source>
        <dbReference type="PROSITE" id="PS50035"/>
    </source>
</evidence>
<name>A0A3L9XZU2_9RHOB</name>
<proteinExistence type="inferred from homology"/>
<evidence type="ECO:0000256" key="11">
    <source>
        <dbReference type="ARBA" id="ARBA00029594"/>
    </source>
</evidence>
<dbReference type="GO" id="GO:0016891">
    <property type="term" value="F:RNA endonuclease activity producing 5'-phosphomonoesters, hydrolytic mechanism"/>
    <property type="evidence" value="ECO:0007669"/>
    <property type="project" value="TreeGrafter"/>
</dbReference>
<dbReference type="RefSeq" id="WP_121898446.1">
    <property type="nucleotide sequence ID" value="NZ_RCNT01000006.1"/>
</dbReference>
<dbReference type="PROSITE" id="PS50035">
    <property type="entry name" value="PLD"/>
    <property type="match status" value="1"/>
</dbReference>
<dbReference type="SUPFAM" id="SSF56024">
    <property type="entry name" value="Phospholipase D/nuclease"/>
    <property type="match status" value="1"/>
</dbReference>
<dbReference type="InterPro" id="IPR001736">
    <property type="entry name" value="PLipase_D/transphosphatidylase"/>
</dbReference>
<dbReference type="GO" id="GO:0005576">
    <property type="term" value="C:extracellular region"/>
    <property type="evidence" value="ECO:0007669"/>
    <property type="project" value="UniProtKB-SubCell"/>
</dbReference>
<dbReference type="PANTHER" id="PTHR43856">
    <property type="entry name" value="CARDIOLIPIN HYDROLASE"/>
    <property type="match status" value="1"/>
</dbReference>
<evidence type="ECO:0000256" key="2">
    <source>
        <dbReference type="ARBA" id="ARBA00003145"/>
    </source>
</evidence>
<dbReference type="SUPFAM" id="SSF47781">
    <property type="entry name" value="RuvA domain 2-like"/>
    <property type="match status" value="1"/>
</dbReference>
<keyword evidence="7" id="KW-0964">Secreted</keyword>
<dbReference type="EMBL" id="RCNT01000006">
    <property type="protein sequence ID" value="RMA41732.1"/>
    <property type="molecule type" value="Genomic_DNA"/>
</dbReference>
<dbReference type="InterPro" id="IPR051406">
    <property type="entry name" value="PLD_domain"/>
</dbReference>
<evidence type="ECO:0000256" key="6">
    <source>
        <dbReference type="ARBA" id="ARBA00018392"/>
    </source>
</evidence>
<dbReference type="GO" id="GO:0006793">
    <property type="term" value="P:phosphorus metabolic process"/>
    <property type="evidence" value="ECO:0007669"/>
    <property type="project" value="UniProtKB-ARBA"/>
</dbReference>
<keyword evidence="9" id="KW-0442">Lipid degradation</keyword>
<comment type="caution">
    <text evidence="13">The sequence shown here is derived from an EMBL/GenBank/DDBJ whole genome shotgun (WGS) entry which is preliminary data.</text>
</comment>
<keyword evidence="14" id="KW-1185">Reference proteome</keyword>
<evidence type="ECO:0000256" key="5">
    <source>
        <dbReference type="ARBA" id="ARBA00012027"/>
    </source>
</evidence>